<sequence length="385" mass="43494">MVDNSSTPVPHQVLASVNLRPFTVSVPQSRIDNLKTLLSVSPVPPPNFENSRSDGSYGVTRDWMGAALEYWKKTYDWQQWEGVLNKIPQFQVEIEDDDRSRYDVHFMAIFSASPRAIPVLFLHGWPGSVVEFLPLMLHLKSQFDANPAAFGYHIIVPSLIGFGWSSPPPSTKDFRFEDNARLLSKLMTNLGFSKTGYVVQGGDIGSPIACSLASQDPACKLVHVNLFVMSPPEGFDESHMHEYQFSDEELTGLQRGKTFWTHGTARHRNRKMVEWSDQTPTLDLILTNVCLYWFSGCLPTSLWSYRQMMSGGNPSTGWEHVNAPMGFSAFKYESGNPPKAWIDTTGKVKWYRWHAEGGHFAALEQPMVLWGDVVEFIESTNMFSQ</sequence>
<dbReference type="GO" id="GO:0004301">
    <property type="term" value="F:epoxide hydrolase activity"/>
    <property type="evidence" value="ECO:0007669"/>
    <property type="project" value="TreeGrafter"/>
</dbReference>
<dbReference type="InParanoid" id="C7YJQ7"/>
<dbReference type="VEuPathDB" id="FungiDB:NECHADRAFT_90571"/>
<evidence type="ECO:0000259" key="3">
    <source>
        <dbReference type="Pfam" id="PF06441"/>
    </source>
</evidence>
<protein>
    <recommendedName>
        <fullName evidence="3">Epoxide hydrolase N-terminal domain-containing protein</fullName>
    </recommendedName>
</protein>
<dbReference type="Gene3D" id="3.40.50.1820">
    <property type="entry name" value="alpha/beta hydrolase"/>
    <property type="match status" value="1"/>
</dbReference>
<dbReference type="AlphaFoldDB" id="C7YJQ7"/>
<organism evidence="4 5">
    <name type="scientific">Fusarium vanettenii (strain ATCC MYA-4622 / CBS 123669 / FGSC 9596 / NRRL 45880 / 77-13-4)</name>
    <name type="common">Fusarium solani subsp. pisi</name>
    <dbReference type="NCBI Taxonomy" id="660122"/>
    <lineage>
        <taxon>Eukaryota</taxon>
        <taxon>Fungi</taxon>
        <taxon>Dikarya</taxon>
        <taxon>Ascomycota</taxon>
        <taxon>Pezizomycotina</taxon>
        <taxon>Sordariomycetes</taxon>
        <taxon>Hypocreomycetidae</taxon>
        <taxon>Hypocreales</taxon>
        <taxon>Nectriaceae</taxon>
        <taxon>Fusarium</taxon>
        <taxon>Fusarium solani species complex</taxon>
        <taxon>Fusarium vanettenii</taxon>
    </lineage>
</organism>
<keyword evidence="2" id="KW-0378">Hydrolase</keyword>
<dbReference type="InterPro" id="IPR029058">
    <property type="entry name" value="AB_hydrolase_fold"/>
</dbReference>
<dbReference type="InterPro" id="IPR016292">
    <property type="entry name" value="Epoxide_hydrolase"/>
</dbReference>
<dbReference type="Proteomes" id="UP000005206">
    <property type="component" value="Chromosome 1"/>
</dbReference>
<dbReference type="InterPro" id="IPR010497">
    <property type="entry name" value="Epoxide_hydro_N"/>
</dbReference>
<dbReference type="GeneID" id="9663887"/>
<dbReference type="SUPFAM" id="SSF53474">
    <property type="entry name" value="alpha/beta-Hydrolases"/>
    <property type="match status" value="1"/>
</dbReference>
<dbReference type="Pfam" id="PF06441">
    <property type="entry name" value="EHN"/>
    <property type="match status" value="1"/>
</dbReference>
<proteinExistence type="inferred from homology"/>
<dbReference type="OrthoDB" id="7130006at2759"/>
<dbReference type="EMBL" id="GG698896">
    <property type="protein sequence ID" value="EEU48317.1"/>
    <property type="molecule type" value="Genomic_DNA"/>
</dbReference>
<dbReference type="PANTHER" id="PTHR21661">
    <property type="entry name" value="EPOXIDE HYDROLASE 1-RELATED"/>
    <property type="match status" value="1"/>
</dbReference>
<name>C7YJQ7_FUSV7</name>
<dbReference type="PRINTS" id="PR00412">
    <property type="entry name" value="EPOXHYDRLASE"/>
</dbReference>
<dbReference type="eggNOG" id="KOG2565">
    <property type="taxonomic scope" value="Eukaryota"/>
</dbReference>
<evidence type="ECO:0000313" key="4">
    <source>
        <dbReference type="EMBL" id="EEU48317.1"/>
    </source>
</evidence>
<dbReference type="OMA" id="NIDPACK"/>
<dbReference type="RefSeq" id="XP_003054030.1">
    <property type="nucleotide sequence ID" value="XM_003053984.1"/>
</dbReference>
<comment type="similarity">
    <text evidence="1">Belongs to the peptidase S33 family.</text>
</comment>
<feature type="domain" description="Epoxide hydrolase N-terminal" evidence="3">
    <location>
        <begin position="20"/>
        <end position="132"/>
    </location>
</feature>
<dbReference type="HOGENOM" id="CLU_019414_0_0_1"/>
<dbReference type="GO" id="GO:0097176">
    <property type="term" value="P:epoxide metabolic process"/>
    <property type="evidence" value="ECO:0007669"/>
    <property type="project" value="TreeGrafter"/>
</dbReference>
<evidence type="ECO:0000313" key="5">
    <source>
        <dbReference type="Proteomes" id="UP000005206"/>
    </source>
</evidence>
<evidence type="ECO:0000256" key="1">
    <source>
        <dbReference type="ARBA" id="ARBA00010088"/>
    </source>
</evidence>
<keyword evidence="5" id="KW-1185">Reference proteome</keyword>
<dbReference type="PIRSF" id="PIRSF001112">
    <property type="entry name" value="Epoxide_hydrolase"/>
    <property type="match status" value="1"/>
</dbReference>
<reference evidence="4 5" key="1">
    <citation type="journal article" date="2009" name="PLoS Genet.">
        <title>The genome of Nectria haematococca: contribution of supernumerary chromosomes to gene expansion.</title>
        <authorList>
            <person name="Coleman J.J."/>
            <person name="Rounsley S.D."/>
            <person name="Rodriguez-Carres M."/>
            <person name="Kuo A."/>
            <person name="Wasmann C.C."/>
            <person name="Grimwood J."/>
            <person name="Schmutz J."/>
            <person name="Taga M."/>
            <person name="White G.J."/>
            <person name="Zhou S."/>
            <person name="Schwartz D.C."/>
            <person name="Freitag M."/>
            <person name="Ma L.J."/>
            <person name="Danchin E.G."/>
            <person name="Henrissat B."/>
            <person name="Coutinho P.M."/>
            <person name="Nelson D.R."/>
            <person name="Straney D."/>
            <person name="Napoli C.A."/>
            <person name="Barker B.M."/>
            <person name="Gribskov M."/>
            <person name="Rep M."/>
            <person name="Kroken S."/>
            <person name="Molnar I."/>
            <person name="Rensing C."/>
            <person name="Kennell J.C."/>
            <person name="Zamora J."/>
            <person name="Farman M.L."/>
            <person name="Selker E.U."/>
            <person name="Salamov A."/>
            <person name="Shapiro H."/>
            <person name="Pangilinan J."/>
            <person name="Lindquist E."/>
            <person name="Lamers C."/>
            <person name="Grigoriev I.V."/>
            <person name="Geiser D.M."/>
            <person name="Covert S.F."/>
            <person name="Temporini E."/>
            <person name="Vanetten H.D."/>
        </authorList>
    </citation>
    <scope>NUCLEOTIDE SEQUENCE [LARGE SCALE GENOMIC DNA]</scope>
    <source>
        <strain evidence="5">ATCC MYA-4622 / CBS 123669 / FGSC 9596 / NRRL 45880 / 77-13-4</strain>
    </source>
</reference>
<accession>C7YJQ7</accession>
<dbReference type="KEGG" id="nhe:NECHADRAFT_90571"/>
<gene>
    <name evidence="4" type="ORF">NECHADRAFT_90571</name>
</gene>
<evidence type="ECO:0000256" key="2">
    <source>
        <dbReference type="ARBA" id="ARBA00022801"/>
    </source>
</evidence>
<dbReference type="PANTHER" id="PTHR21661:SF39">
    <property type="entry name" value="HYDROLASE, PUTATIVE (AFU_ORTHOLOGUE AFUA_3G08960)-RELATED"/>
    <property type="match status" value="1"/>
</dbReference>
<dbReference type="InterPro" id="IPR000639">
    <property type="entry name" value="Epox_hydrolase-like"/>
</dbReference>